<evidence type="ECO:0000259" key="8">
    <source>
        <dbReference type="Pfam" id="PF16582"/>
    </source>
</evidence>
<dbReference type="InterPro" id="IPR032264">
    <property type="entry name" value="MenD_middle"/>
</dbReference>
<comment type="subunit">
    <text evidence="6">Homodimer.</text>
</comment>
<dbReference type="AlphaFoldDB" id="A0A170YUY0"/>
<keyword evidence="1 6" id="KW-0808">Transferase</keyword>
<dbReference type="Gene3D" id="3.40.50.1220">
    <property type="entry name" value="TPP-binding domain"/>
    <property type="match status" value="1"/>
</dbReference>
<dbReference type="PIRSF" id="PIRSF004983">
    <property type="entry name" value="MenD"/>
    <property type="match status" value="1"/>
</dbReference>
<proteinExistence type="inferred from homology"/>
<evidence type="ECO:0000256" key="5">
    <source>
        <dbReference type="ARBA" id="ARBA00023211"/>
    </source>
</evidence>
<dbReference type="Gene3D" id="3.40.50.970">
    <property type="match status" value="2"/>
</dbReference>
<keyword evidence="10" id="KW-1185">Reference proteome</keyword>
<dbReference type="EC" id="2.2.1.9" evidence="6"/>
<dbReference type="OrthoDB" id="9791859at2"/>
<dbReference type="HAMAP" id="MF_01659">
    <property type="entry name" value="MenD"/>
    <property type="match status" value="1"/>
</dbReference>
<evidence type="ECO:0000256" key="6">
    <source>
        <dbReference type="HAMAP-Rule" id="MF_01659"/>
    </source>
</evidence>
<dbReference type="InterPro" id="IPR029061">
    <property type="entry name" value="THDP-binding"/>
</dbReference>
<keyword evidence="6" id="KW-0474">Menaquinone biosynthesis</keyword>
<organism evidence="9 10">
    <name type="scientific">Paludibacter jiangxiensis</name>
    <dbReference type="NCBI Taxonomy" id="681398"/>
    <lineage>
        <taxon>Bacteria</taxon>
        <taxon>Pseudomonadati</taxon>
        <taxon>Bacteroidota</taxon>
        <taxon>Bacteroidia</taxon>
        <taxon>Bacteroidales</taxon>
        <taxon>Paludibacteraceae</taxon>
        <taxon>Paludibacter</taxon>
    </lineage>
</organism>
<dbReference type="GO" id="GO:0000287">
    <property type="term" value="F:magnesium ion binding"/>
    <property type="evidence" value="ECO:0007669"/>
    <property type="project" value="UniProtKB-UniRule"/>
</dbReference>
<comment type="catalytic activity">
    <reaction evidence="6">
        <text>isochorismate + 2-oxoglutarate + H(+) = 5-enolpyruvoyl-6-hydroxy-2-succinyl-cyclohex-3-ene-1-carboxylate + CO2</text>
        <dbReference type="Rhea" id="RHEA:25593"/>
        <dbReference type="ChEBI" id="CHEBI:15378"/>
        <dbReference type="ChEBI" id="CHEBI:16526"/>
        <dbReference type="ChEBI" id="CHEBI:16810"/>
        <dbReference type="ChEBI" id="CHEBI:29780"/>
        <dbReference type="ChEBI" id="CHEBI:58818"/>
        <dbReference type="EC" id="2.2.1.9"/>
    </reaction>
</comment>
<dbReference type="PANTHER" id="PTHR42916">
    <property type="entry name" value="2-SUCCINYL-5-ENOLPYRUVYL-6-HYDROXY-3-CYCLOHEXENE-1-CARBOXYLATE SYNTHASE"/>
    <property type="match status" value="1"/>
</dbReference>
<keyword evidence="2 6" id="KW-0479">Metal-binding</keyword>
<accession>A0A170YUY0</accession>
<feature type="domain" description="Thiamine pyrophosphate enzyme N-terminal TPP-binding" evidence="7">
    <location>
        <begin position="11"/>
        <end position="114"/>
    </location>
</feature>
<dbReference type="Pfam" id="PF02776">
    <property type="entry name" value="TPP_enzyme_N"/>
    <property type="match status" value="1"/>
</dbReference>
<dbReference type="Proteomes" id="UP000076586">
    <property type="component" value="Unassembled WGS sequence"/>
</dbReference>
<dbReference type="GO" id="GO:0009234">
    <property type="term" value="P:menaquinone biosynthetic process"/>
    <property type="evidence" value="ECO:0007669"/>
    <property type="project" value="UniProtKB-UniRule"/>
</dbReference>
<dbReference type="GO" id="GO:0070204">
    <property type="term" value="F:2-succinyl-5-enolpyruvyl-6-hydroxy-3-cyclohexene-1-carboxylic-acid synthase activity"/>
    <property type="evidence" value="ECO:0007669"/>
    <property type="project" value="UniProtKB-UniRule"/>
</dbReference>
<dbReference type="CDD" id="cd02009">
    <property type="entry name" value="TPP_SHCHC_synthase"/>
    <property type="match status" value="1"/>
</dbReference>
<evidence type="ECO:0000313" key="9">
    <source>
        <dbReference type="EMBL" id="GAT62084.1"/>
    </source>
</evidence>
<dbReference type="GO" id="GO:0030976">
    <property type="term" value="F:thiamine pyrophosphate binding"/>
    <property type="evidence" value="ECO:0007669"/>
    <property type="project" value="UniProtKB-UniRule"/>
</dbReference>
<evidence type="ECO:0000259" key="7">
    <source>
        <dbReference type="Pfam" id="PF02776"/>
    </source>
</evidence>
<evidence type="ECO:0000256" key="1">
    <source>
        <dbReference type="ARBA" id="ARBA00022679"/>
    </source>
</evidence>
<dbReference type="SUPFAM" id="SSF52518">
    <property type="entry name" value="Thiamin diphosphate-binding fold (THDP-binding)"/>
    <property type="match status" value="2"/>
</dbReference>
<comment type="cofactor">
    <cofactor evidence="6">
        <name>thiamine diphosphate</name>
        <dbReference type="ChEBI" id="CHEBI:58937"/>
    </cofactor>
    <text evidence="6">Binds 1 thiamine pyrophosphate per subunit.</text>
</comment>
<dbReference type="GO" id="GO:0030145">
    <property type="term" value="F:manganese ion binding"/>
    <property type="evidence" value="ECO:0007669"/>
    <property type="project" value="UniProtKB-UniRule"/>
</dbReference>
<reference evidence="10" key="1">
    <citation type="submission" date="2016-04" db="EMBL/GenBank/DDBJ databases">
        <title>Draft genome sequence of Paludibacter jiangxiensis strain NM7.</title>
        <authorList>
            <person name="Qiu Y."/>
            <person name="Matsuura N."/>
            <person name="Ohashi A."/>
            <person name="Tourlousse M.D."/>
            <person name="Sekiguchi Y."/>
        </authorList>
    </citation>
    <scope>NUCLEOTIDE SEQUENCE [LARGE SCALE GENOMIC DNA]</scope>
    <source>
        <strain evidence="10">NM7</strain>
    </source>
</reference>
<dbReference type="STRING" id="681398.PJIAN_1674"/>
<evidence type="ECO:0000256" key="2">
    <source>
        <dbReference type="ARBA" id="ARBA00022723"/>
    </source>
</evidence>
<evidence type="ECO:0000313" key="10">
    <source>
        <dbReference type="Proteomes" id="UP000076586"/>
    </source>
</evidence>
<comment type="caution">
    <text evidence="9">The sequence shown here is derived from an EMBL/GenBank/DDBJ whole genome shotgun (WGS) entry which is preliminary data.</text>
</comment>
<keyword evidence="5 6" id="KW-0464">Manganese</keyword>
<evidence type="ECO:0000256" key="4">
    <source>
        <dbReference type="ARBA" id="ARBA00023052"/>
    </source>
</evidence>
<dbReference type="RefSeq" id="WP_068701985.1">
    <property type="nucleotide sequence ID" value="NZ_BDCR01000001.1"/>
</dbReference>
<reference evidence="10" key="2">
    <citation type="journal article" date="2017" name="Genome Announc.">
        <title>Draft genome sequence of Paludibacter jiangxiensis NM7(T), a propionate-producing fermentative bacterium.</title>
        <authorList>
            <person name="Qiu Y.-L."/>
            <person name="Tourlousse D.M."/>
            <person name="Matsuura N."/>
            <person name="Ohashi A."/>
            <person name="Sekiguchi Y."/>
        </authorList>
    </citation>
    <scope>NUCLEOTIDE SEQUENCE [LARGE SCALE GENOMIC DNA]</scope>
    <source>
        <strain evidence="10">NM7</strain>
    </source>
</reference>
<name>A0A170YUY0_9BACT</name>
<comment type="function">
    <text evidence="6">Catalyzes the thiamine diphosphate-dependent decarboxylation of 2-oxoglutarate and the subsequent addition of the resulting succinic semialdehyde-thiamine pyrophosphate anion to isochorismate to yield 2-succinyl-5-enolpyruvyl-6-hydroxy-3-cyclohexene-1-carboxylate (SEPHCHC).</text>
</comment>
<dbReference type="EMBL" id="BDCR01000001">
    <property type="protein sequence ID" value="GAT62084.1"/>
    <property type="molecule type" value="Genomic_DNA"/>
</dbReference>
<evidence type="ECO:0000256" key="3">
    <source>
        <dbReference type="ARBA" id="ARBA00022842"/>
    </source>
</evidence>
<protein>
    <recommendedName>
        <fullName evidence="6">2-succinyl-5-enolpyruvyl-6-hydroxy-3-cyclohexene-1-carboxylate synthase</fullName>
        <shortName evidence="6">SEPHCHC synthase</shortName>
        <ecNumber evidence="6">2.2.1.9</ecNumber>
    </recommendedName>
    <alternativeName>
        <fullName evidence="6">Menaquinone biosynthesis protein MenD</fullName>
    </alternativeName>
</protein>
<gene>
    <name evidence="6" type="primary">menD</name>
    <name evidence="9" type="ORF">PJIAN_1674</name>
</gene>
<comment type="cofactor">
    <cofactor evidence="6">
        <name>Mg(2+)</name>
        <dbReference type="ChEBI" id="CHEBI:18420"/>
    </cofactor>
    <cofactor evidence="6">
        <name>Mn(2+)</name>
        <dbReference type="ChEBI" id="CHEBI:29035"/>
    </cofactor>
</comment>
<dbReference type="Pfam" id="PF16582">
    <property type="entry name" value="TPP_enzyme_M_2"/>
    <property type="match status" value="1"/>
</dbReference>
<keyword evidence="4 6" id="KW-0786">Thiamine pyrophosphate</keyword>
<keyword evidence="3 6" id="KW-0460">Magnesium</keyword>
<sequence>MFSNKTNILQLVSLMLQYGIRHVVLSPGSRNAPLIHTFTQHPGFTCYTVVDERSAAFFALGLSQKLQQPVAACCTSGTALLNYGPAIAEAYYQEIPLLVISADRPEAWIGQADGQTIPQNGTFAAIAKKSVQLPEPANATDEWYCNRLINEALIQLTANGNGPVHINVPLSEPLYQFITPGLPEARKITFHTAKQQVETESFQSIWNTSSKRMIVVGQLPPNNGLDVILSSLLSKGDAVLLAEQIGNVHLPQQIANFDLVLASLSEEESNSFAPDLLITLGGHLTSKRLKQLLRKHKPQHHWDIRPDGNVKDTFQTITDLLPADAADFLQQLAKEITPQEDKENNFSGLWQNKSTVVDLEVARFMKEAPFSDLTVVNAFIQRLPQQSTLHLSSSAPIRYAQISKLNPTVSVLSNRGTNGIDGSMSTAVGYAAANKGLTFLLIGDLSFFYDINALWNKQISKNLRILLVNNGGGNMFHLINGPQQSEAMEGYIACHHNESAKDRVLAFGLHYLSATNFDELDRCLPYFCNPNEDYPMVLEVFSHTETNAYVFSRLFEALKHQ</sequence>
<dbReference type="InterPro" id="IPR004433">
    <property type="entry name" value="MenaQ_synth_MenD"/>
</dbReference>
<feature type="domain" description="Menaquinone biosynthesis protein MenD middle" evidence="8">
    <location>
        <begin position="195"/>
        <end position="390"/>
    </location>
</feature>
<dbReference type="PANTHER" id="PTHR42916:SF1">
    <property type="entry name" value="PROTEIN PHYLLO, CHLOROPLASTIC"/>
    <property type="match status" value="1"/>
</dbReference>
<dbReference type="CDD" id="cd07037">
    <property type="entry name" value="TPP_PYR_MenD"/>
    <property type="match status" value="1"/>
</dbReference>
<comment type="pathway">
    <text evidence="6">Quinol/quinone metabolism; 1,4-dihydroxy-2-naphthoate biosynthesis; 1,4-dihydroxy-2-naphthoate from chorismate: step 2/7.</text>
</comment>
<comment type="pathway">
    <text evidence="6">Quinol/quinone metabolism; menaquinone biosynthesis.</text>
</comment>
<dbReference type="UniPathway" id="UPA00079"/>
<dbReference type="UniPathway" id="UPA01057">
    <property type="reaction ID" value="UER00164"/>
</dbReference>
<comment type="similarity">
    <text evidence="6">Belongs to the TPP enzyme family. MenD subfamily.</text>
</comment>
<dbReference type="InterPro" id="IPR012001">
    <property type="entry name" value="Thiamin_PyroP_enz_TPP-bd_dom"/>
</dbReference>
<dbReference type="NCBIfam" id="TIGR00173">
    <property type="entry name" value="menD"/>
    <property type="match status" value="1"/>
</dbReference>